<dbReference type="InterPro" id="IPR016195">
    <property type="entry name" value="Pol/histidinol_Pase-like"/>
</dbReference>
<dbReference type="AlphaFoldDB" id="A0A9D1S7Y9"/>
<dbReference type="Pfam" id="PF02811">
    <property type="entry name" value="PHP"/>
    <property type="match status" value="1"/>
</dbReference>
<dbReference type="SUPFAM" id="SSF89550">
    <property type="entry name" value="PHP domain-like"/>
    <property type="match status" value="1"/>
</dbReference>
<accession>A0A9D1S7Y9</accession>
<evidence type="ECO:0000313" key="3">
    <source>
        <dbReference type="Proteomes" id="UP000824118"/>
    </source>
</evidence>
<dbReference type="InterPro" id="IPR004013">
    <property type="entry name" value="PHP_dom"/>
</dbReference>
<organism evidence="2 3">
    <name type="scientific">Candidatus Limousia pullorum</name>
    <dbReference type="NCBI Taxonomy" id="2840860"/>
    <lineage>
        <taxon>Bacteria</taxon>
        <taxon>Bacillati</taxon>
        <taxon>Bacillota</taxon>
        <taxon>Clostridia</taxon>
        <taxon>Eubacteriales</taxon>
        <taxon>Oscillospiraceae</taxon>
        <taxon>Oscillospiraceae incertae sedis</taxon>
        <taxon>Candidatus Limousia</taxon>
    </lineage>
</organism>
<dbReference type="SMART" id="SM00481">
    <property type="entry name" value="POLIIIAc"/>
    <property type="match status" value="1"/>
</dbReference>
<dbReference type="Proteomes" id="UP000824118">
    <property type="component" value="Unassembled WGS sequence"/>
</dbReference>
<dbReference type="PANTHER" id="PTHR42924:SF3">
    <property type="entry name" value="POLYMERASE_HISTIDINOL PHOSPHATASE N-TERMINAL DOMAIN-CONTAINING PROTEIN"/>
    <property type="match status" value="1"/>
</dbReference>
<sequence>MKAFYDLHMHSCLSPCGDPDMTPNNIVGMSTLLGLNLIALTDHNTCQNCPAVEELGKANGICVLSGMELTTSEEIHVVCLFPTAEKALKFESFVSQHRMKIKNKKEIYGEQLILNAQDEKIGEIEELLILATDISIMDIKRLCNEYGGTAFPAHINRDSCSVLSVLGEIPPECNFSVAEVSQSGDIEKLTAFHPILKNMYIIRDSDAHYLENMRDAGPYIEIDELTAENVMNFLEDPLK</sequence>
<dbReference type="PANTHER" id="PTHR42924">
    <property type="entry name" value="EXONUCLEASE"/>
    <property type="match status" value="1"/>
</dbReference>
<feature type="domain" description="Polymerase/histidinol phosphatase N-terminal" evidence="1">
    <location>
        <begin position="5"/>
        <end position="73"/>
    </location>
</feature>
<evidence type="ECO:0000313" key="2">
    <source>
        <dbReference type="EMBL" id="HIU50286.1"/>
    </source>
</evidence>
<dbReference type="CDD" id="cd07432">
    <property type="entry name" value="PHP_HisPPase"/>
    <property type="match status" value="1"/>
</dbReference>
<proteinExistence type="predicted"/>
<evidence type="ECO:0000259" key="1">
    <source>
        <dbReference type="SMART" id="SM00481"/>
    </source>
</evidence>
<dbReference type="InterPro" id="IPR052018">
    <property type="entry name" value="PHP_domain"/>
</dbReference>
<dbReference type="GO" id="GO:0004534">
    <property type="term" value="F:5'-3' RNA exonuclease activity"/>
    <property type="evidence" value="ECO:0007669"/>
    <property type="project" value="TreeGrafter"/>
</dbReference>
<dbReference type="Gene3D" id="3.20.20.140">
    <property type="entry name" value="Metal-dependent hydrolases"/>
    <property type="match status" value="1"/>
</dbReference>
<dbReference type="InterPro" id="IPR003141">
    <property type="entry name" value="Pol/His_phosphatase_N"/>
</dbReference>
<gene>
    <name evidence="2" type="ORF">IAD22_04670</name>
</gene>
<name>A0A9D1S7Y9_9FIRM</name>
<dbReference type="EMBL" id="DVNG01000067">
    <property type="protein sequence ID" value="HIU50286.1"/>
    <property type="molecule type" value="Genomic_DNA"/>
</dbReference>
<reference evidence="2" key="2">
    <citation type="journal article" date="2021" name="PeerJ">
        <title>Extensive microbial diversity within the chicken gut microbiome revealed by metagenomics and culture.</title>
        <authorList>
            <person name="Gilroy R."/>
            <person name="Ravi A."/>
            <person name="Getino M."/>
            <person name="Pursley I."/>
            <person name="Horton D.L."/>
            <person name="Alikhan N.F."/>
            <person name="Baker D."/>
            <person name="Gharbi K."/>
            <person name="Hall N."/>
            <person name="Watson M."/>
            <person name="Adriaenssens E.M."/>
            <person name="Foster-Nyarko E."/>
            <person name="Jarju S."/>
            <person name="Secka A."/>
            <person name="Antonio M."/>
            <person name="Oren A."/>
            <person name="Chaudhuri R.R."/>
            <person name="La Ragione R."/>
            <person name="Hildebrand F."/>
            <person name="Pallen M.J."/>
        </authorList>
    </citation>
    <scope>NUCLEOTIDE SEQUENCE</scope>
    <source>
        <strain evidence="2">ChiGjej1B1-1684</strain>
    </source>
</reference>
<protein>
    <submittedName>
        <fullName evidence="2">PHP domain-containing protein</fullName>
    </submittedName>
</protein>
<comment type="caution">
    <text evidence="2">The sequence shown here is derived from an EMBL/GenBank/DDBJ whole genome shotgun (WGS) entry which is preliminary data.</text>
</comment>
<dbReference type="GO" id="GO:0035312">
    <property type="term" value="F:5'-3' DNA exonuclease activity"/>
    <property type="evidence" value="ECO:0007669"/>
    <property type="project" value="TreeGrafter"/>
</dbReference>
<reference evidence="2" key="1">
    <citation type="submission" date="2020-10" db="EMBL/GenBank/DDBJ databases">
        <authorList>
            <person name="Gilroy R."/>
        </authorList>
    </citation>
    <scope>NUCLEOTIDE SEQUENCE</scope>
    <source>
        <strain evidence="2">ChiGjej1B1-1684</strain>
    </source>
</reference>